<evidence type="ECO:0000313" key="5">
    <source>
        <dbReference type="EMBL" id="OUP54086.1"/>
    </source>
</evidence>
<accession>A0A1Y4LBI6</accession>
<dbReference type="Proteomes" id="UP000195897">
    <property type="component" value="Unassembled WGS sequence"/>
</dbReference>
<comment type="caution">
    <text evidence="5">The sequence shown here is derived from an EMBL/GenBank/DDBJ whole genome shotgun (WGS) entry which is preliminary data.</text>
</comment>
<organism evidence="5 6">
    <name type="scientific">Butyricicoccus pullicaecorum</name>
    <dbReference type="NCBI Taxonomy" id="501571"/>
    <lineage>
        <taxon>Bacteria</taxon>
        <taxon>Bacillati</taxon>
        <taxon>Bacillota</taxon>
        <taxon>Clostridia</taxon>
        <taxon>Eubacteriales</taxon>
        <taxon>Butyricicoccaceae</taxon>
        <taxon>Butyricicoccus</taxon>
    </lineage>
</organism>
<gene>
    <name evidence="5" type="ORF">B5F17_02435</name>
</gene>
<dbReference type="PANTHER" id="PTHR19288:SF46">
    <property type="entry name" value="HALOACID DEHALOGENASE-LIKE HYDROLASE DOMAIN-CONTAINING PROTEIN 2"/>
    <property type="match status" value="1"/>
</dbReference>
<dbReference type="AlphaFoldDB" id="A0A1Y4LBI6"/>
<dbReference type="InterPro" id="IPR036412">
    <property type="entry name" value="HAD-like_sf"/>
</dbReference>
<comment type="function">
    <text evidence="1">Catalyzes the dephosphorylation of 2-6 carbon acid sugars in vitro.</text>
</comment>
<feature type="binding site" evidence="3">
    <location>
        <position position="188"/>
    </location>
    <ligand>
        <name>substrate</name>
    </ligand>
</feature>
<feature type="binding site" evidence="4">
    <location>
        <position position="213"/>
    </location>
    <ligand>
        <name>Mg(2+)</name>
        <dbReference type="ChEBI" id="CHEBI:18420"/>
    </ligand>
</feature>
<comment type="cofactor">
    <cofactor evidence="4">
        <name>Mg(2+)</name>
        <dbReference type="ChEBI" id="CHEBI:18420"/>
    </cofactor>
    <text evidence="4">Divalent metal ions. Mg(2+) is the most effective.</text>
</comment>
<evidence type="ECO:0000256" key="3">
    <source>
        <dbReference type="PIRSR" id="PIRSR000915-2"/>
    </source>
</evidence>
<reference evidence="6" key="1">
    <citation type="submission" date="2017-04" db="EMBL/GenBank/DDBJ databases">
        <title>Function of individual gut microbiota members based on whole genome sequencing of pure cultures obtained from chicken caecum.</title>
        <authorList>
            <person name="Medvecky M."/>
            <person name="Cejkova D."/>
            <person name="Polansky O."/>
            <person name="Karasova D."/>
            <person name="Kubasova T."/>
            <person name="Cizek A."/>
            <person name="Rychlik I."/>
        </authorList>
    </citation>
    <scope>NUCLEOTIDE SEQUENCE [LARGE SCALE GENOMIC DNA]</scope>
    <source>
        <strain evidence="6">An180</strain>
    </source>
</reference>
<dbReference type="EMBL" id="NFKK01000002">
    <property type="protein sequence ID" value="OUP54086.1"/>
    <property type="molecule type" value="Genomic_DNA"/>
</dbReference>
<dbReference type="NCBIfam" id="TIGR01460">
    <property type="entry name" value="HAD-SF-IIA"/>
    <property type="match status" value="1"/>
</dbReference>
<dbReference type="Pfam" id="PF13344">
    <property type="entry name" value="Hydrolase_6"/>
    <property type="match status" value="1"/>
</dbReference>
<evidence type="ECO:0000256" key="4">
    <source>
        <dbReference type="PIRSR" id="PIRSR000915-3"/>
    </source>
</evidence>
<dbReference type="SUPFAM" id="SSF56784">
    <property type="entry name" value="HAD-like"/>
    <property type="match status" value="1"/>
</dbReference>
<dbReference type="PIRSF" id="PIRSF000915">
    <property type="entry name" value="PGP-type_phosphatase"/>
    <property type="match status" value="1"/>
</dbReference>
<feature type="active site" description="Proton donor" evidence="2">
    <location>
        <position position="14"/>
    </location>
</feature>
<dbReference type="InterPro" id="IPR023214">
    <property type="entry name" value="HAD_sf"/>
</dbReference>
<sequence length="263" mass="28787">MNLSDKRLFLFDIDGTLAVGDELLPGARELLAEIERRGGTSLFITNNSTRSRSHYVKRFVEVFGLQTEERQFVTASYVTARTLCDRYGTQTIYAQGTQSFVEELRSFGLQIVTELVDNPACIVVGYDGELTYDKLCSTAELLQRTDVPFYGTNPDLRCPAPFGFIPDCGAICGMLTATTGKEPVYLGKPAARMAELCLEETGYSREQTLVVGDRLYTDIACGLAAGMDTCLLLTGEAGLDDLKTTRFQPDLVLDDPAALLAAL</sequence>
<dbReference type="RefSeq" id="WP_087370386.1">
    <property type="nucleotide sequence ID" value="NZ_NFKK01000002.1"/>
</dbReference>
<name>A0A1Y4LBI6_9FIRM</name>
<comment type="similarity">
    <text evidence="1">Belongs to the HAD-like hydrolase superfamily. NagD family.</text>
</comment>
<protein>
    <recommendedName>
        <fullName evidence="1">Acid sugar phosphatase</fullName>
        <ecNumber evidence="1">3.1.3.-</ecNumber>
    </recommendedName>
</protein>
<feature type="active site" description="Nucleophile" evidence="2">
    <location>
        <position position="12"/>
    </location>
</feature>
<proteinExistence type="inferred from homology"/>
<dbReference type="EC" id="3.1.3.-" evidence="1"/>
<dbReference type="GO" id="GO:0016791">
    <property type="term" value="F:phosphatase activity"/>
    <property type="evidence" value="ECO:0007669"/>
    <property type="project" value="TreeGrafter"/>
</dbReference>
<feature type="binding site" evidence="4">
    <location>
        <position position="14"/>
    </location>
    <ligand>
        <name>Mg(2+)</name>
        <dbReference type="ChEBI" id="CHEBI:18420"/>
    </ligand>
</feature>
<evidence type="ECO:0000313" key="6">
    <source>
        <dbReference type="Proteomes" id="UP000195897"/>
    </source>
</evidence>
<keyword evidence="1 4" id="KW-0460">Magnesium</keyword>
<dbReference type="PANTHER" id="PTHR19288">
    <property type="entry name" value="4-NITROPHENYLPHOSPHATASE-RELATED"/>
    <property type="match status" value="1"/>
</dbReference>
<dbReference type="GO" id="GO:0005737">
    <property type="term" value="C:cytoplasm"/>
    <property type="evidence" value="ECO:0007669"/>
    <property type="project" value="TreeGrafter"/>
</dbReference>
<feature type="binding site" evidence="4">
    <location>
        <position position="12"/>
    </location>
    <ligand>
        <name>Mg(2+)</name>
        <dbReference type="ChEBI" id="CHEBI:18420"/>
    </ligand>
</feature>
<evidence type="ECO:0000256" key="1">
    <source>
        <dbReference type="PIRNR" id="PIRNR000915"/>
    </source>
</evidence>
<dbReference type="GO" id="GO:0046872">
    <property type="term" value="F:metal ion binding"/>
    <property type="evidence" value="ECO:0007669"/>
    <property type="project" value="UniProtKB-KW"/>
</dbReference>
<dbReference type="InterPro" id="IPR006357">
    <property type="entry name" value="HAD-SF_hydro_IIA"/>
</dbReference>
<dbReference type="Gene3D" id="3.40.50.1000">
    <property type="entry name" value="HAD superfamily/HAD-like"/>
    <property type="match status" value="2"/>
</dbReference>
<keyword evidence="1 4" id="KW-0479">Metal-binding</keyword>
<evidence type="ECO:0000256" key="2">
    <source>
        <dbReference type="PIRSR" id="PIRSR000915-1"/>
    </source>
</evidence>
<dbReference type="Pfam" id="PF13242">
    <property type="entry name" value="Hydrolase_like"/>
    <property type="match status" value="1"/>
</dbReference>